<evidence type="ECO:0008006" key="4">
    <source>
        <dbReference type="Google" id="ProtNLM"/>
    </source>
</evidence>
<keyword evidence="1" id="KW-0812">Transmembrane</keyword>
<organism evidence="2 3">
    <name type="scientific">Methylobacillus rhizosphaerae</name>
    <dbReference type="NCBI Taxonomy" id="551994"/>
    <lineage>
        <taxon>Bacteria</taxon>
        <taxon>Pseudomonadati</taxon>
        <taxon>Pseudomonadota</taxon>
        <taxon>Betaproteobacteria</taxon>
        <taxon>Nitrosomonadales</taxon>
        <taxon>Methylophilaceae</taxon>
        <taxon>Methylobacillus</taxon>
    </lineage>
</organism>
<evidence type="ECO:0000256" key="1">
    <source>
        <dbReference type="SAM" id="Phobius"/>
    </source>
</evidence>
<feature type="transmembrane region" description="Helical" evidence="1">
    <location>
        <begin position="15"/>
        <end position="39"/>
    </location>
</feature>
<name>A0A238ZAB8_9PROT</name>
<dbReference type="RefSeq" id="WP_089375264.1">
    <property type="nucleotide sequence ID" value="NZ_FZOA01000004.1"/>
</dbReference>
<dbReference type="InterPro" id="IPR022109">
    <property type="entry name" value="DUF3649"/>
</dbReference>
<dbReference type="OrthoDB" id="1684279at2"/>
<dbReference type="Proteomes" id="UP000198305">
    <property type="component" value="Unassembled WGS sequence"/>
</dbReference>
<keyword evidence="3" id="KW-1185">Reference proteome</keyword>
<proteinExistence type="predicted"/>
<reference evidence="3" key="1">
    <citation type="submission" date="2017-06" db="EMBL/GenBank/DDBJ databases">
        <authorList>
            <person name="Varghese N."/>
            <person name="Submissions S."/>
        </authorList>
    </citation>
    <scope>NUCLEOTIDE SEQUENCE [LARGE SCALE GENOMIC DNA]</scope>
    <source>
        <strain evidence="3">Ca-68</strain>
    </source>
</reference>
<keyword evidence="1" id="KW-1133">Transmembrane helix</keyword>
<accession>A0A238ZAB8</accession>
<evidence type="ECO:0000313" key="2">
    <source>
        <dbReference type="EMBL" id="SNR79928.1"/>
    </source>
</evidence>
<evidence type="ECO:0000313" key="3">
    <source>
        <dbReference type="Proteomes" id="UP000198305"/>
    </source>
</evidence>
<keyword evidence="1" id="KW-0472">Membrane</keyword>
<feature type="transmembrane region" description="Helical" evidence="1">
    <location>
        <begin position="72"/>
        <end position="91"/>
    </location>
</feature>
<feature type="transmembrane region" description="Helical" evidence="1">
    <location>
        <begin position="45"/>
        <end position="65"/>
    </location>
</feature>
<dbReference type="EMBL" id="FZOA01000004">
    <property type="protein sequence ID" value="SNR79928.1"/>
    <property type="molecule type" value="Genomic_DNA"/>
</dbReference>
<protein>
    <recommendedName>
        <fullName evidence="4">Iron uptake protein</fullName>
    </recommendedName>
</protein>
<dbReference type="Pfam" id="PF12365">
    <property type="entry name" value="DUF3649"/>
    <property type="match status" value="1"/>
</dbReference>
<dbReference type="AlphaFoldDB" id="A0A238ZAB8"/>
<gene>
    <name evidence="2" type="ORF">SAMN05192560_1144</name>
</gene>
<sequence>MTSITRDRLAVASRILAAVVGGYALTAAIAILLALVWPIPKAEAVLASTMLSFVIYAAVVIWVFATRSAARAWVGLLVPLAVVGLLCWWLMPGGGA</sequence>